<keyword evidence="2" id="KW-1185">Reference proteome</keyword>
<accession>A0A9X4SME7</accession>
<organism evidence="1 2">
    <name type="scientific">Volucribacter amazonae</name>
    <dbReference type="NCBI Taxonomy" id="256731"/>
    <lineage>
        <taxon>Bacteria</taxon>
        <taxon>Pseudomonadati</taxon>
        <taxon>Pseudomonadota</taxon>
        <taxon>Gammaproteobacteria</taxon>
        <taxon>Pasteurellales</taxon>
        <taxon>Pasteurellaceae</taxon>
        <taxon>Volucribacter</taxon>
    </lineage>
</organism>
<gene>
    <name evidence="1" type="ORF">A6A20_10420</name>
</gene>
<reference evidence="1" key="1">
    <citation type="submission" date="2016-03" db="EMBL/GenBank/DDBJ databases">
        <title>Co-evolution between Pasteurellaceae and their hosts.</title>
        <authorList>
            <person name="Hansen M.J."/>
            <person name="Bojesen A.M."/>
            <person name="Planet P."/>
        </authorList>
    </citation>
    <scope>NUCLEOTIDE SEQUENCE</scope>
    <source>
        <strain evidence="1">146/S8/89</strain>
    </source>
</reference>
<dbReference type="EMBL" id="LWID01000001">
    <property type="protein sequence ID" value="MDG6896023.1"/>
    <property type="molecule type" value="Genomic_DNA"/>
</dbReference>
<proteinExistence type="predicted"/>
<sequence>MKYLLYSLLFIFIGYGYSHHNEHPTNNTLEQEKIINHITTGMDHQHIIALLGQPSNTSDYSNHTQCLIYSLTNQQYFYLLLSHDVLLLYSDQQNCTQLVDKMNSSHL</sequence>
<dbReference type="AlphaFoldDB" id="A0A9X4SME7"/>
<protein>
    <submittedName>
        <fullName evidence="1">Uncharacterized protein</fullName>
    </submittedName>
</protein>
<name>A0A9X4SME7_9PAST</name>
<comment type="caution">
    <text evidence="1">The sequence shown here is derived from an EMBL/GenBank/DDBJ whole genome shotgun (WGS) entry which is preliminary data.</text>
</comment>
<evidence type="ECO:0000313" key="2">
    <source>
        <dbReference type="Proteomes" id="UP001155500"/>
    </source>
</evidence>
<evidence type="ECO:0000313" key="1">
    <source>
        <dbReference type="EMBL" id="MDG6896023.1"/>
    </source>
</evidence>
<dbReference type="Proteomes" id="UP001155500">
    <property type="component" value="Unassembled WGS sequence"/>
</dbReference>
<dbReference type="RefSeq" id="WP_279573383.1">
    <property type="nucleotide sequence ID" value="NZ_LWID01000001.1"/>
</dbReference>